<dbReference type="RefSeq" id="WP_184790559.1">
    <property type="nucleotide sequence ID" value="NZ_BONT01000054.1"/>
</dbReference>
<proteinExistence type="predicted"/>
<dbReference type="EMBL" id="JACHGT010000013">
    <property type="protein sequence ID" value="MBB6037750.1"/>
    <property type="molecule type" value="Genomic_DNA"/>
</dbReference>
<protein>
    <submittedName>
        <fullName evidence="1">Uncharacterized protein</fullName>
    </submittedName>
</protein>
<comment type="caution">
    <text evidence="1">The sequence shown here is derived from an EMBL/GenBank/DDBJ whole genome shotgun (WGS) entry which is preliminary data.</text>
</comment>
<keyword evidence="2" id="KW-1185">Reference proteome</keyword>
<reference evidence="1 2" key="1">
    <citation type="submission" date="2020-08" db="EMBL/GenBank/DDBJ databases">
        <title>Genomic Encyclopedia of Type Strains, Phase IV (KMG-IV): sequencing the most valuable type-strain genomes for metagenomic binning, comparative biology and taxonomic classification.</title>
        <authorList>
            <person name="Goeker M."/>
        </authorList>
    </citation>
    <scope>NUCLEOTIDE SEQUENCE [LARGE SCALE GENOMIC DNA]</scope>
    <source>
        <strain evidence="1 2">YIM 65646</strain>
    </source>
</reference>
<dbReference type="AlphaFoldDB" id="A0A841G0Q9"/>
<dbReference type="Proteomes" id="UP000548476">
    <property type="component" value="Unassembled WGS sequence"/>
</dbReference>
<name>A0A841G0Q9_9ACTN</name>
<evidence type="ECO:0000313" key="1">
    <source>
        <dbReference type="EMBL" id="MBB6037750.1"/>
    </source>
</evidence>
<evidence type="ECO:0000313" key="2">
    <source>
        <dbReference type="Proteomes" id="UP000548476"/>
    </source>
</evidence>
<gene>
    <name evidence="1" type="ORF">HNR73_005628</name>
</gene>
<sequence length="204" mass="23024">MSRFQWNFIDDNHPLHALCRQIALCLPEYTLVRWRNHLAFKAVLWKTIAIGATPDNSRLVFRSIYPEPLHKPSHWQAGTAYMITVSAAKPPDKIAAEIGRRFLPHYLPELAAVKQRVRATDHGHTKREELMASLLNRLPGSWIVEPANRPSHLRLQHSGQSELTSADIHPSLNGERADITITGVSLELLDTIVADVARELQIAD</sequence>
<organism evidence="1 2">
    <name type="scientific">Phytomonospora endophytica</name>
    <dbReference type="NCBI Taxonomy" id="714109"/>
    <lineage>
        <taxon>Bacteria</taxon>
        <taxon>Bacillati</taxon>
        <taxon>Actinomycetota</taxon>
        <taxon>Actinomycetes</taxon>
        <taxon>Micromonosporales</taxon>
        <taxon>Micromonosporaceae</taxon>
        <taxon>Phytomonospora</taxon>
    </lineage>
</organism>
<accession>A0A841G0Q9</accession>